<dbReference type="SUPFAM" id="SSF55920">
    <property type="entry name" value="Creatinase/aminopeptidase"/>
    <property type="match status" value="1"/>
</dbReference>
<dbReference type="PANTHER" id="PTHR46112">
    <property type="entry name" value="AMINOPEPTIDASE"/>
    <property type="match status" value="1"/>
</dbReference>
<dbReference type="InterPro" id="IPR036005">
    <property type="entry name" value="Creatinase/aminopeptidase-like"/>
</dbReference>
<protein>
    <submittedName>
        <fullName evidence="6">Aminopeptidase P family protein</fullName>
    </submittedName>
</protein>
<gene>
    <name evidence="6" type="ORF">F8154_12945</name>
</gene>
<evidence type="ECO:0000313" key="7">
    <source>
        <dbReference type="Proteomes" id="UP000432715"/>
    </source>
</evidence>
<dbReference type="GO" id="GO:0046872">
    <property type="term" value="F:metal ion binding"/>
    <property type="evidence" value="ECO:0007669"/>
    <property type="project" value="UniProtKB-KW"/>
</dbReference>
<dbReference type="Gene3D" id="3.90.230.10">
    <property type="entry name" value="Creatinase/methionine aminopeptidase superfamily"/>
    <property type="match status" value="1"/>
</dbReference>
<proteinExistence type="inferred from homology"/>
<keyword evidence="6" id="KW-0031">Aminopeptidase</keyword>
<dbReference type="Pfam" id="PF00557">
    <property type="entry name" value="Peptidase_M24"/>
    <property type="match status" value="1"/>
</dbReference>
<accession>A0A6I0F2A2</accession>
<name>A0A6I0F2A2_9FIRM</name>
<dbReference type="InterPro" id="IPR050659">
    <property type="entry name" value="Peptidase_M24B"/>
</dbReference>
<dbReference type="Pfam" id="PF01321">
    <property type="entry name" value="Creatinase_N"/>
    <property type="match status" value="1"/>
</dbReference>
<evidence type="ECO:0000256" key="3">
    <source>
        <dbReference type="RuleBase" id="RU000590"/>
    </source>
</evidence>
<dbReference type="InterPro" id="IPR001131">
    <property type="entry name" value="Peptidase_M24B_aminopep-P_CS"/>
</dbReference>
<dbReference type="InterPro" id="IPR000587">
    <property type="entry name" value="Creatinase_N"/>
</dbReference>
<dbReference type="GO" id="GO:0004177">
    <property type="term" value="F:aminopeptidase activity"/>
    <property type="evidence" value="ECO:0007669"/>
    <property type="project" value="UniProtKB-KW"/>
</dbReference>
<evidence type="ECO:0000313" key="6">
    <source>
        <dbReference type="EMBL" id="KAB3531321.1"/>
    </source>
</evidence>
<dbReference type="Proteomes" id="UP000432715">
    <property type="component" value="Unassembled WGS sequence"/>
</dbReference>
<evidence type="ECO:0000259" key="4">
    <source>
        <dbReference type="Pfam" id="PF00557"/>
    </source>
</evidence>
<keyword evidence="7" id="KW-1185">Reference proteome</keyword>
<dbReference type="PROSITE" id="PS00491">
    <property type="entry name" value="PROLINE_PEPTIDASE"/>
    <property type="match status" value="1"/>
</dbReference>
<keyword evidence="1 3" id="KW-0479">Metal-binding</keyword>
<comment type="caution">
    <text evidence="6">The sequence shown here is derived from an EMBL/GenBank/DDBJ whole genome shotgun (WGS) entry which is preliminary data.</text>
</comment>
<feature type="domain" description="Creatinase N-terminal" evidence="5">
    <location>
        <begin position="5"/>
        <end position="133"/>
    </location>
</feature>
<keyword evidence="2" id="KW-0378">Hydrolase</keyword>
<dbReference type="CDD" id="cd01092">
    <property type="entry name" value="APP-like"/>
    <property type="match status" value="1"/>
</dbReference>
<dbReference type="PANTHER" id="PTHR46112:SF3">
    <property type="entry name" value="AMINOPEPTIDASE YPDF"/>
    <property type="match status" value="1"/>
</dbReference>
<organism evidence="6 7">
    <name type="scientific">Alkaliphilus pronyensis</name>
    <dbReference type="NCBI Taxonomy" id="1482732"/>
    <lineage>
        <taxon>Bacteria</taxon>
        <taxon>Bacillati</taxon>
        <taxon>Bacillota</taxon>
        <taxon>Clostridia</taxon>
        <taxon>Peptostreptococcales</taxon>
        <taxon>Natronincolaceae</taxon>
        <taxon>Alkaliphilus</taxon>
    </lineage>
</organism>
<comment type="similarity">
    <text evidence="3">Belongs to the peptidase M24B family.</text>
</comment>
<reference evidence="6 7" key="1">
    <citation type="submission" date="2019-10" db="EMBL/GenBank/DDBJ databases">
        <title>Alkaliphilus serpentinus sp. nov. and Alkaliphilus pronyensis sp. nov., two novel anaerobic alkaliphilic species isolated from the serpentinized-hosted hydrothermal field of the Prony Bay (New Caledonia).</title>
        <authorList>
            <person name="Postec A."/>
        </authorList>
    </citation>
    <scope>NUCLEOTIDE SEQUENCE [LARGE SCALE GENOMIC DNA]</scope>
    <source>
        <strain evidence="6 7">LacV</strain>
    </source>
</reference>
<evidence type="ECO:0000256" key="1">
    <source>
        <dbReference type="ARBA" id="ARBA00022723"/>
    </source>
</evidence>
<dbReference type="EMBL" id="WBZC01000057">
    <property type="protein sequence ID" value="KAB3531321.1"/>
    <property type="molecule type" value="Genomic_DNA"/>
</dbReference>
<dbReference type="AlphaFoldDB" id="A0A6I0F2A2"/>
<feature type="domain" description="Peptidase M24" evidence="4">
    <location>
        <begin position="141"/>
        <end position="343"/>
    </location>
</feature>
<dbReference type="OrthoDB" id="9806388at2"/>
<keyword evidence="6" id="KW-0645">Protease</keyword>
<sequence>MNKVRIKKALEKMEINSISHLIITDPPSIFYLTNKWFSPGERMLALYLSLSGSHKLFVNELFPIEKDLGVEIVRFSDTDQPVNMLFEAIALNSGAKVGVDKNWPSRFLLQLMELTSDYTFVNGSFVLDSIRMIKDTEELQLMQEASTINDRAIEKLISYISPNVSEEEACKKLLNIYAELGTEGPSFDPIIAFGSHCSDPHHKPNNTCLKAGDSIIIDIGCKKSSYCSDMTRTIFYKWASDEARKIYNIVKEGNRRAIEMVKPGVKFCDIDIAARGYIEEMGYGKYFTHRTGHSIGLEVHDEGDVSSANTNVVLPGMIFSIEPGIYIPGDFGVRIEDLVAVTDDGCIVLNSFTKELTIID</sequence>
<dbReference type="Gene3D" id="3.40.350.10">
    <property type="entry name" value="Creatinase/prolidase N-terminal domain"/>
    <property type="match status" value="1"/>
</dbReference>
<evidence type="ECO:0000256" key="2">
    <source>
        <dbReference type="ARBA" id="ARBA00022801"/>
    </source>
</evidence>
<dbReference type="InterPro" id="IPR000994">
    <property type="entry name" value="Pept_M24"/>
</dbReference>
<evidence type="ECO:0000259" key="5">
    <source>
        <dbReference type="Pfam" id="PF01321"/>
    </source>
</evidence>
<dbReference type="InterPro" id="IPR029149">
    <property type="entry name" value="Creatin/AminoP/Spt16_N"/>
</dbReference>
<dbReference type="RefSeq" id="WP_151862039.1">
    <property type="nucleotide sequence ID" value="NZ_WBZC01000057.1"/>
</dbReference>
<dbReference type="SUPFAM" id="SSF53092">
    <property type="entry name" value="Creatinase/prolidase N-terminal domain"/>
    <property type="match status" value="1"/>
</dbReference>